<dbReference type="GO" id="GO:0008270">
    <property type="term" value="F:zinc ion binding"/>
    <property type="evidence" value="ECO:0007669"/>
    <property type="project" value="UniProtKB-KW"/>
</dbReference>
<dbReference type="SUPFAM" id="SSF144232">
    <property type="entry name" value="HIT/MYND zinc finger-like"/>
    <property type="match status" value="1"/>
</dbReference>
<dbReference type="Pfam" id="PF01753">
    <property type="entry name" value="zf-MYND"/>
    <property type="match status" value="1"/>
</dbReference>
<dbReference type="PANTHER" id="PTHR12298:SF6">
    <property type="entry name" value="MYND-TYPE DOMAIN-CONTAINING PROTEIN"/>
    <property type="match status" value="1"/>
</dbReference>
<evidence type="ECO:0000313" key="6">
    <source>
        <dbReference type="EMBL" id="BAB32933.1"/>
    </source>
</evidence>
<keyword evidence="2 4" id="KW-0863">Zinc-finger</keyword>
<dbReference type="Pfam" id="PF04194">
    <property type="entry name" value="PDCD2_C"/>
    <property type="match status" value="1"/>
</dbReference>
<dbReference type="Gene3D" id="6.10.140.2220">
    <property type="match status" value="1"/>
</dbReference>
<dbReference type="InterPro" id="IPR007320">
    <property type="entry name" value="PDCD2_C"/>
</dbReference>
<dbReference type="GO" id="GO:0005737">
    <property type="term" value="C:cytoplasm"/>
    <property type="evidence" value="ECO:0007669"/>
    <property type="project" value="InterPro"/>
</dbReference>
<name>Q9AWX6_ORYSJ</name>
<dbReference type="InterPro" id="IPR002893">
    <property type="entry name" value="Znf_MYND"/>
</dbReference>
<evidence type="ECO:0000256" key="4">
    <source>
        <dbReference type="PROSITE-ProRule" id="PRU00134"/>
    </source>
</evidence>
<reference evidence="6" key="1">
    <citation type="journal article" date="2002" name="Nature">
        <title>The genome sequence and structure of rice chromosome 1.</title>
        <authorList>
            <person name="Sasaki T."/>
            <person name="Matsumoto T."/>
            <person name="Yamamoto K."/>
            <person name="Sakata K."/>
            <person name="Baba T."/>
            <person name="Katayose Y."/>
            <person name="Wu J."/>
            <person name="Niimura Y."/>
            <person name="Cheng Z."/>
            <person name="Nagamura Y."/>
            <person name="Antonio B.A."/>
            <person name="Kanamori H."/>
            <person name="Hosokawa S."/>
            <person name="Masukawa M."/>
            <person name="Arikawa K."/>
            <person name="Chiden Y."/>
            <person name="Hayashi M."/>
            <person name="Okamoto M."/>
            <person name="Ando T."/>
            <person name="Aoki H."/>
            <person name="Arita K."/>
            <person name="Hamada M."/>
            <person name="Harada C."/>
            <person name="Hijishita S."/>
            <person name="Honda M."/>
            <person name="Ichikawa Y."/>
            <person name="Idonuma A."/>
            <person name="Iijima M."/>
            <person name="Ikeda M."/>
            <person name="Ikeno M."/>
            <person name="Itoh S."/>
            <person name="Itoh T."/>
            <person name="Itoh Y."/>
            <person name="Itoh Y."/>
            <person name="Iwabuchi A."/>
            <person name="Kamiya K."/>
            <person name="Karasawa W."/>
            <person name="Katagiri S."/>
            <person name="Kikuta A."/>
            <person name="Kobayashi N."/>
            <person name="Kono I."/>
            <person name="Machita K."/>
            <person name="Maehara T."/>
            <person name="Mizuno H."/>
            <person name="Mizubayashi T."/>
            <person name="Mukai Y."/>
            <person name="Nagasaki H."/>
            <person name="Nakashima M."/>
            <person name="Nakama Y."/>
            <person name="Nakamichi Y."/>
            <person name="Nakamura M."/>
            <person name="Namiki N."/>
            <person name="Negishi M."/>
            <person name="Ohta I."/>
            <person name="Ono N."/>
            <person name="Saji S."/>
            <person name="Sakai K."/>
            <person name="Shibata M."/>
            <person name="Shimokawa T."/>
            <person name="Shomura A."/>
            <person name="Song J."/>
            <person name="Takazaki Y."/>
            <person name="Terasawa K."/>
            <person name="Tsuji K."/>
            <person name="Waki K."/>
            <person name="Yamagata H."/>
            <person name="Yamane H."/>
            <person name="Yoshiki S."/>
            <person name="Yoshihara R."/>
            <person name="Yukawa K."/>
            <person name="Zhong H."/>
            <person name="Iwama H."/>
            <person name="Endo T."/>
            <person name="Ito H."/>
            <person name="Hahn J.H."/>
            <person name="Kim H.I."/>
            <person name="Eun M.Y."/>
            <person name="Yano M."/>
            <person name="Jiang J."/>
            <person name="Gojobori T."/>
        </authorList>
    </citation>
    <scope>NUCLEOTIDE SEQUENCE [LARGE SCALE GENOMIC DNA]</scope>
</reference>
<accession>Q9AWX6</accession>
<keyword evidence="3" id="KW-0862">Zinc</keyword>
<evidence type="ECO:0000256" key="2">
    <source>
        <dbReference type="ARBA" id="ARBA00022771"/>
    </source>
</evidence>
<sequence length="332" mass="37992">MEPDTDKLQSLQINPNKETNLVAVFKNDYVDDEDDEDMDPQVTLGFIEEPEGPEDWHLLLPQHFPNKAGGVPAWLDPVNLPSGKSRCCDFCGEPLRFVLQVVFHLYDKLQVYMQVYAPIQCKETAYHRTLFVFMCPSMACLLLDQHEQGKDRAGSQTWFCCWCGTWKGEKVCSRCRKSSYCSKKHQELHWRAKHKNECHQISGSHNASAIMPDAGKVFAGNIWPEYMVVDETEKVSCFASCENRSELLMEQGQSEEDDMTASLMDQFEIMPQLLHYFHVENEPDSLDWATIIVYTCKGSCDQNVSYMEEFVWVQLSPATTRTNQSTCPPAGL</sequence>
<evidence type="ECO:0000256" key="1">
    <source>
        <dbReference type="ARBA" id="ARBA00022723"/>
    </source>
</evidence>
<gene>
    <name evidence="6" type="primary">P0013G02.15</name>
</gene>
<dbReference type="PROSITE" id="PS50865">
    <property type="entry name" value="ZF_MYND_2"/>
    <property type="match status" value="1"/>
</dbReference>
<protein>
    <submittedName>
        <fullName evidence="6">Programmed cell death 2-like</fullName>
    </submittedName>
</protein>
<dbReference type="PROSITE" id="PS01360">
    <property type="entry name" value="ZF_MYND_1"/>
    <property type="match status" value="1"/>
</dbReference>
<keyword evidence="1" id="KW-0479">Metal-binding</keyword>
<dbReference type="Proteomes" id="UP000817658">
    <property type="component" value="Chromosome 1"/>
</dbReference>
<proteinExistence type="predicted"/>
<evidence type="ECO:0000259" key="5">
    <source>
        <dbReference type="PROSITE" id="PS50865"/>
    </source>
</evidence>
<dbReference type="PANTHER" id="PTHR12298">
    <property type="entry name" value="PCDC2 PROGRAMMED CELL DEATH PROTEIN 2 -RELATED"/>
    <property type="match status" value="1"/>
</dbReference>
<dbReference type="AlphaFoldDB" id="Q9AWX6"/>
<organism evidence="6">
    <name type="scientific">Oryza sativa subsp. japonica</name>
    <name type="common">Rice</name>
    <dbReference type="NCBI Taxonomy" id="39947"/>
    <lineage>
        <taxon>Eukaryota</taxon>
        <taxon>Viridiplantae</taxon>
        <taxon>Streptophyta</taxon>
        <taxon>Embryophyta</taxon>
        <taxon>Tracheophyta</taxon>
        <taxon>Spermatophyta</taxon>
        <taxon>Magnoliopsida</taxon>
        <taxon>Liliopsida</taxon>
        <taxon>Poales</taxon>
        <taxon>Poaceae</taxon>
        <taxon>BOP clade</taxon>
        <taxon>Oryzoideae</taxon>
        <taxon>Oryzeae</taxon>
        <taxon>Oryzinae</taxon>
        <taxon>Oryza</taxon>
        <taxon>Oryza sativa</taxon>
    </lineage>
</organism>
<feature type="domain" description="MYND-type" evidence="5">
    <location>
        <begin position="160"/>
        <end position="198"/>
    </location>
</feature>
<evidence type="ECO:0000256" key="3">
    <source>
        <dbReference type="ARBA" id="ARBA00022833"/>
    </source>
</evidence>
<dbReference type="EMBL" id="AP002908">
    <property type="protein sequence ID" value="BAB32933.1"/>
    <property type="molecule type" value="Genomic_DNA"/>
</dbReference>